<reference evidence="1" key="1">
    <citation type="submission" date="2020-05" db="EMBL/GenBank/DDBJ databases">
        <authorList>
            <person name="Chiriac C."/>
            <person name="Salcher M."/>
            <person name="Ghai R."/>
            <person name="Kavagutti S V."/>
        </authorList>
    </citation>
    <scope>NUCLEOTIDE SEQUENCE</scope>
</reference>
<organism evidence="1">
    <name type="scientific">freshwater metagenome</name>
    <dbReference type="NCBI Taxonomy" id="449393"/>
    <lineage>
        <taxon>unclassified sequences</taxon>
        <taxon>metagenomes</taxon>
        <taxon>ecological metagenomes</taxon>
    </lineage>
</organism>
<dbReference type="EMBL" id="CAFBLX010000074">
    <property type="protein sequence ID" value="CAB4886414.1"/>
    <property type="molecule type" value="Genomic_DNA"/>
</dbReference>
<protein>
    <submittedName>
        <fullName evidence="1">Unannotated protein</fullName>
    </submittedName>
</protein>
<name>A0A6J7EYT6_9ZZZZ</name>
<accession>A0A6J7EYT6</accession>
<gene>
    <name evidence="1" type="ORF">UFOPK3472_01369</name>
</gene>
<evidence type="ECO:0000313" key="1">
    <source>
        <dbReference type="EMBL" id="CAB4886414.1"/>
    </source>
</evidence>
<dbReference type="AlphaFoldDB" id="A0A6J7EYT6"/>
<sequence length="72" mass="7972">MSVKVTYDRAYSGVMYIPSSLRCHDTSAGKLCAQKVDHRFGDSADQSAQWVYYTCSADSAHETGYVDRLVTA</sequence>
<proteinExistence type="predicted"/>